<dbReference type="Pfam" id="PF23074">
    <property type="entry name" value="PH_FT_N"/>
    <property type="match status" value="1"/>
</dbReference>
<dbReference type="InterPro" id="IPR057081">
    <property type="entry name" value="PH_N"/>
</dbReference>
<accession>A0A2T4CIF8</accession>
<evidence type="ECO:0000256" key="1">
    <source>
        <dbReference type="SAM" id="MobiDB-lite"/>
    </source>
</evidence>
<dbReference type="AlphaFoldDB" id="A0A2T4CIF8"/>
<dbReference type="EMBL" id="KZ679126">
    <property type="protein sequence ID" value="PTB81346.1"/>
    <property type="molecule type" value="Genomic_DNA"/>
</dbReference>
<evidence type="ECO:0000313" key="4">
    <source>
        <dbReference type="EMBL" id="PTB81346.1"/>
    </source>
</evidence>
<keyword evidence="5" id="KW-1185">Reference proteome</keyword>
<evidence type="ECO:0000259" key="3">
    <source>
        <dbReference type="Pfam" id="PF23076"/>
    </source>
</evidence>
<name>A0A2T4CIF8_TRILO</name>
<dbReference type="InterPro" id="IPR057082">
    <property type="entry name" value="PH_C"/>
</dbReference>
<dbReference type="Proteomes" id="UP000240760">
    <property type="component" value="Unassembled WGS sequence"/>
</dbReference>
<organism evidence="4 5">
    <name type="scientific">Trichoderma longibrachiatum ATCC 18648</name>
    <dbReference type="NCBI Taxonomy" id="983965"/>
    <lineage>
        <taxon>Eukaryota</taxon>
        <taxon>Fungi</taxon>
        <taxon>Dikarya</taxon>
        <taxon>Ascomycota</taxon>
        <taxon>Pezizomycotina</taxon>
        <taxon>Sordariomycetes</taxon>
        <taxon>Hypocreomycetidae</taxon>
        <taxon>Hypocreales</taxon>
        <taxon>Hypocreaceae</taxon>
        <taxon>Trichoderma</taxon>
    </lineage>
</organism>
<feature type="region of interest" description="Disordered" evidence="1">
    <location>
        <begin position="470"/>
        <end position="496"/>
    </location>
</feature>
<protein>
    <submittedName>
        <fullName evidence="4">Uncharacterized protein</fullName>
    </submittedName>
</protein>
<feature type="domain" description="PH" evidence="3">
    <location>
        <begin position="355"/>
        <end position="467"/>
    </location>
</feature>
<dbReference type="OrthoDB" id="5345571at2759"/>
<feature type="compositionally biased region" description="Low complexity" evidence="1">
    <location>
        <begin position="484"/>
        <end position="496"/>
    </location>
</feature>
<gene>
    <name evidence="4" type="ORF">M440DRAFT_1321517</name>
</gene>
<sequence>MELSSPIEDAALVDAHLLKGCCLEADRSDSVSLRLEGLFIALPEANRRHLEPLIDEIRTSSLLLRELADLSQVHQDRVPLVLDPLNTVLPCMSRSLRDITTHYENRKLTKVNRWRTMFHEMTNEVGGLQLPQRFVVYNQYLSAIRDLLSRSPNFDLNMMEAFRLQIMNLREARGIPPPPIRAGPLVRYGALPPADTDPSIHWSEQIFSLPLPSRSPFKSQLPSESFGPHRPWGHLSIPNNSKVLFRRPIDGDKISLIAYSDGRDGSPHLLLRTFYMGGPWFSLRGVHELCIQRDNEAIHFTRWSRSENCSKLWATLRFQTWEELILMYCTFLALKSRNTLTVQLGTKEYALKGEKKLFQACILDDGFKHSLIVYEDKCTGGRRIHVAVWEGELRQCPVWTAFVTHQSASPTWLKRVSRKRIRLADLQLYVFCQQYRQQSQRKGSGGSFELQFYSEEAAQSFKDLFTPIPTKSNMSRPITPRPITPRIVSRPTTPRA</sequence>
<evidence type="ECO:0000259" key="2">
    <source>
        <dbReference type="Pfam" id="PF23074"/>
    </source>
</evidence>
<proteinExistence type="predicted"/>
<evidence type="ECO:0000313" key="5">
    <source>
        <dbReference type="Proteomes" id="UP000240760"/>
    </source>
</evidence>
<dbReference type="Pfam" id="PF23076">
    <property type="entry name" value="PH_FT_C"/>
    <property type="match status" value="1"/>
</dbReference>
<reference evidence="4 5" key="1">
    <citation type="submission" date="2016-07" db="EMBL/GenBank/DDBJ databases">
        <title>Multiple horizontal gene transfer events from other fungi enriched the ability of initially mycotrophic Trichoderma (Ascomycota) to feed on dead plant biomass.</title>
        <authorList>
            <consortium name="DOE Joint Genome Institute"/>
            <person name="Aerts A."/>
            <person name="Atanasova L."/>
            <person name="Chenthamara K."/>
            <person name="Zhang J."/>
            <person name="Grujic M."/>
            <person name="Henrissat B."/>
            <person name="Kuo A."/>
            <person name="Salamov A."/>
            <person name="Lipzen A."/>
            <person name="Labutti K."/>
            <person name="Barry K."/>
            <person name="Miao Y."/>
            <person name="Rahimi M.J."/>
            <person name="Shen Q."/>
            <person name="Grigoriev I.V."/>
            <person name="Kubicek C.P."/>
            <person name="Druzhinina I.S."/>
        </authorList>
    </citation>
    <scope>NUCLEOTIDE SEQUENCE [LARGE SCALE GENOMIC DNA]</scope>
    <source>
        <strain evidence="4 5">ATCC 18648</strain>
    </source>
</reference>
<feature type="domain" description="PH" evidence="2">
    <location>
        <begin position="236"/>
        <end position="353"/>
    </location>
</feature>